<evidence type="ECO:0000256" key="1">
    <source>
        <dbReference type="SAM" id="SignalP"/>
    </source>
</evidence>
<keyword evidence="3" id="KW-1185">Reference proteome</keyword>
<comment type="caution">
    <text evidence="2">The sequence shown here is derived from an EMBL/GenBank/DDBJ whole genome shotgun (WGS) entry which is preliminary data.</text>
</comment>
<reference evidence="2 3" key="1">
    <citation type="submission" date="2024-05" db="EMBL/GenBank/DDBJ databases">
        <authorList>
            <person name="Wallberg A."/>
        </authorList>
    </citation>
    <scope>NUCLEOTIDE SEQUENCE [LARGE SCALE GENOMIC DNA]</scope>
</reference>
<organism evidence="2 3">
    <name type="scientific">Meganyctiphanes norvegica</name>
    <name type="common">Northern krill</name>
    <name type="synonym">Thysanopoda norvegica</name>
    <dbReference type="NCBI Taxonomy" id="48144"/>
    <lineage>
        <taxon>Eukaryota</taxon>
        <taxon>Metazoa</taxon>
        <taxon>Ecdysozoa</taxon>
        <taxon>Arthropoda</taxon>
        <taxon>Crustacea</taxon>
        <taxon>Multicrustacea</taxon>
        <taxon>Malacostraca</taxon>
        <taxon>Eumalacostraca</taxon>
        <taxon>Eucarida</taxon>
        <taxon>Euphausiacea</taxon>
        <taxon>Euphausiidae</taxon>
        <taxon>Meganyctiphanes</taxon>
    </lineage>
</organism>
<feature type="chain" id="PRO_5043685369" evidence="1">
    <location>
        <begin position="25"/>
        <end position="112"/>
    </location>
</feature>
<gene>
    <name evidence="2" type="ORF">MNOR_LOCUS24242</name>
</gene>
<evidence type="ECO:0000313" key="3">
    <source>
        <dbReference type="Proteomes" id="UP001497623"/>
    </source>
</evidence>
<dbReference type="EMBL" id="CAXKWB010022097">
    <property type="protein sequence ID" value="CAL4124106.1"/>
    <property type="molecule type" value="Genomic_DNA"/>
</dbReference>
<accession>A0AAV2REM8</accession>
<proteinExistence type="predicted"/>
<dbReference type="Proteomes" id="UP001497623">
    <property type="component" value="Unassembled WGS sequence"/>
</dbReference>
<name>A0AAV2REM8_MEGNR</name>
<feature type="signal peptide" evidence="1">
    <location>
        <begin position="1"/>
        <end position="24"/>
    </location>
</feature>
<dbReference type="AlphaFoldDB" id="A0AAV2REM8"/>
<feature type="non-terminal residue" evidence="2">
    <location>
        <position position="1"/>
    </location>
</feature>
<keyword evidence="1" id="KW-0732">Signal</keyword>
<sequence length="112" mass="11543">SVLLKIIKMKVVLAVLLLVAATSAAPWGVLNAGVLPYSAGVLPYGGILPYNAGVLPYAATHAVAPTVTKVANIDGGWPYTDAEGFSTGLTNVGARVPLTYGAYSPYHVATTW</sequence>
<evidence type="ECO:0000313" key="2">
    <source>
        <dbReference type="EMBL" id="CAL4124106.1"/>
    </source>
</evidence>
<protein>
    <submittedName>
        <fullName evidence="2">Uncharacterized protein</fullName>
    </submittedName>
</protein>